<dbReference type="InterPro" id="IPR029069">
    <property type="entry name" value="HotDog_dom_sf"/>
</dbReference>
<dbReference type="EMBL" id="JBHSMU010000009">
    <property type="protein sequence ID" value="MFC5459992.1"/>
    <property type="molecule type" value="Genomic_DNA"/>
</dbReference>
<dbReference type="PANTHER" id="PTHR43240">
    <property type="entry name" value="1,4-DIHYDROXY-2-NAPHTHOYL-COA THIOESTERASE 1"/>
    <property type="match status" value="1"/>
</dbReference>
<dbReference type="EC" id="3.1.2.-" evidence="3"/>
<name>A0ABW0L570_9BURK</name>
<dbReference type="PANTHER" id="PTHR43240:SF8">
    <property type="entry name" value="PHENYLACETIC ACID DEGRADATION-RELATED PROTEIN"/>
    <property type="match status" value="1"/>
</dbReference>
<evidence type="ECO:0000259" key="2">
    <source>
        <dbReference type="Pfam" id="PF03061"/>
    </source>
</evidence>
<dbReference type="SUPFAM" id="SSF54637">
    <property type="entry name" value="Thioesterase/thiol ester dehydrase-isomerase"/>
    <property type="match status" value="1"/>
</dbReference>
<feature type="domain" description="Thioesterase" evidence="2">
    <location>
        <begin position="47"/>
        <end position="123"/>
    </location>
</feature>
<comment type="caution">
    <text evidence="3">The sequence shown here is derived from an EMBL/GenBank/DDBJ whole genome shotgun (WGS) entry which is preliminary data.</text>
</comment>
<evidence type="ECO:0000313" key="3">
    <source>
        <dbReference type="EMBL" id="MFC5459992.1"/>
    </source>
</evidence>
<protein>
    <submittedName>
        <fullName evidence="3">PaaI family thioesterase</fullName>
        <ecNumber evidence="3">3.1.2.-</ecNumber>
    </submittedName>
</protein>
<dbReference type="Pfam" id="PF03061">
    <property type="entry name" value="4HBT"/>
    <property type="match status" value="1"/>
</dbReference>
<evidence type="ECO:0000313" key="4">
    <source>
        <dbReference type="Proteomes" id="UP001596050"/>
    </source>
</evidence>
<dbReference type="NCBIfam" id="TIGR00369">
    <property type="entry name" value="unchar_dom_1"/>
    <property type="match status" value="1"/>
</dbReference>
<organism evidence="3 4">
    <name type="scientific">Massilia niabensis</name>
    <dbReference type="NCBI Taxonomy" id="544910"/>
    <lineage>
        <taxon>Bacteria</taxon>
        <taxon>Pseudomonadati</taxon>
        <taxon>Pseudomonadota</taxon>
        <taxon>Betaproteobacteria</taxon>
        <taxon>Burkholderiales</taxon>
        <taxon>Oxalobacteraceae</taxon>
        <taxon>Telluria group</taxon>
        <taxon>Massilia</taxon>
    </lineage>
</organism>
<dbReference type="RefSeq" id="WP_379782386.1">
    <property type="nucleotide sequence ID" value="NZ_JBHSMU010000009.1"/>
</dbReference>
<dbReference type="Proteomes" id="UP001596050">
    <property type="component" value="Unassembled WGS sequence"/>
</dbReference>
<dbReference type="GO" id="GO:0016787">
    <property type="term" value="F:hydrolase activity"/>
    <property type="evidence" value="ECO:0007669"/>
    <property type="project" value="UniProtKB-KW"/>
</dbReference>
<accession>A0ABW0L570</accession>
<reference evidence="4" key="1">
    <citation type="journal article" date="2019" name="Int. J. Syst. Evol. Microbiol.">
        <title>The Global Catalogue of Microorganisms (GCM) 10K type strain sequencing project: providing services to taxonomists for standard genome sequencing and annotation.</title>
        <authorList>
            <consortium name="The Broad Institute Genomics Platform"/>
            <consortium name="The Broad Institute Genome Sequencing Center for Infectious Disease"/>
            <person name="Wu L."/>
            <person name="Ma J."/>
        </authorList>
    </citation>
    <scope>NUCLEOTIDE SEQUENCE [LARGE SCALE GENOMIC DNA]</scope>
    <source>
        <strain evidence="4">KACC 12649</strain>
    </source>
</reference>
<sequence length="138" mass="14669">MNKHTLESLNQRGTGTFPGYLGIEITEVGEGRLAARLPIKPHLLAPNGYLHAGSIVSLADTAAGYACIVHLPEGATNFTTIELKSNHVGTAREGAIACVATAAHIGRTTQVWDVTVTNEANGKTIALFRCTQMILYPK</sequence>
<evidence type="ECO:0000256" key="1">
    <source>
        <dbReference type="ARBA" id="ARBA00022801"/>
    </source>
</evidence>
<dbReference type="CDD" id="cd03443">
    <property type="entry name" value="PaaI_thioesterase"/>
    <property type="match status" value="1"/>
</dbReference>
<proteinExistence type="predicted"/>
<keyword evidence="4" id="KW-1185">Reference proteome</keyword>
<keyword evidence="1 3" id="KW-0378">Hydrolase</keyword>
<dbReference type="InterPro" id="IPR006683">
    <property type="entry name" value="Thioestr_dom"/>
</dbReference>
<dbReference type="Gene3D" id="3.10.129.10">
    <property type="entry name" value="Hotdog Thioesterase"/>
    <property type="match status" value="1"/>
</dbReference>
<gene>
    <name evidence="3" type="ORF">ACFPN5_09240</name>
</gene>
<dbReference type="InterPro" id="IPR003736">
    <property type="entry name" value="PAAI_dom"/>
</dbReference>